<comment type="caution">
    <text evidence="16">The sequence shown here is derived from an EMBL/GenBank/DDBJ whole genome shotgun (WGS) entry which is preliminary data.</text>
</comment>
<protein>
    <recommendedName>
        <fullName evidence="4">Methionine--tRNA ligase, cytoplasmic</fullName>
        <ecNumber evidence="3">6.1.1.10</ecNumber>
    </recommendedName>
    <alternativeName>
        <fullName evidence="11">Methionyl-tRNA synthetase</fullName>
    </alternativeName>
</protein>
<name>A0A4Z2D4B6_SCHJA</name>
<evidence type="ECO:0000259" key="14">
    <source>
        <dbReference type="Pfam" id="PF09334"/>
    </source>
</evidence>
<dbReference type="SUPFAM" id="SSF52374">
    <property type="entry name" value="Nucleotidylyl transferase"/>
    <property type="match status" value="1"/>
</dbReference>
<keyword evidence="17" id="KW-1185">Reference proteome</keyword>
<accession>A0A4Z2D4B6</accession>
<dbReference type="OrthoDB" id="5844513at2759"/>
<dbReference type="InterPro" id="IPR009080">
    <property type="entry name" value="tRNAsynth_Ia_anticodon-bd"/>
</dbReference>
<dbReference type="PROSITE" id="PS00178">
    <property type="entry name" value="AA_TRNA_LIGASE_I"/>
    <property type="match status" value="1"/>
</dbReference>
<dbReference type="InterPro" id="IPR033911">
    <property type="entry name" value="MetRS_core"/>
</dbReference>
<keyword evidence="5" id="KW-0963">Cytoplasm</keyword>
<dbReference type="FunFam" id="2.20.28.20:FF:000001">
    <property type="entry name" value="Methionine--tRNA ligase"/>
    <property type="match status" value="1"/>
</dbReference>
<evidence type="ECO:0000256" key="1">
    <source>
        <dbReference type="ARBA" id="ARBA00004496"/>
    </source>
</evidence>
<keyword evidence="6 13" id="KW-0436">Ligase</keyword>
<feature type="domain" description="Methionyl-tRNA synthetase anticodon-binding" evidence="15">
    <location>
        <begin position="463"/>
        <end position="618"/>
    </location>
</feature>
<keyword evidence="9 13" id="KW-0648">Protein biosynthesis</keyword>
<dbReference type="GO" id="GO:0017101">
    <property type="term" value="C:aminoacyl-tRNA synthetase multienzyme complex"/>
    <property type="evidence" value="ECO:0007669"/>
    <property type="project" value="TreeGrafter"/>
</dbReference>
<evidence type="ECO:0000259" key="15">
    <source>
        <dbReference type="Pfam" id="PF19303"/>
    </source>
</evidence>
<feature type="domain" description="Methionyl/Leucyl tRNA synthetase" evidence="14">
    <location>
        <begin position="53"/>
        <end position="450"/>
    </location>
</feature>
<dbReference type="GO" id="GO:0004825">
    <property type="term" value="F:methionine-tRNA ligase activity"/>
    <property type="evidence" value="ECO:0007669"/>
    <property type="project" value="UniProtKB-EC"/>
</dbReference>
<keyword evidence="10 13" id="KW-0030">Aminoacyl-tRNA synthetase</keyword>
<evidence type="ECO:0000256" key="4">
    <source>
        <dbReference type="ARBA" id="ARBA00018335"/>
    </source>
</evidence>
<comment type="similarity">
    <text evidence="2 13">Belongs to the class-I aminoacyl-tRNA synthetase family.</text>
</comment>
<evidence type="ECO:0000256" key="8">
    <source>
        <dbReference type="ARBA" id="ARBA00022840"/>
    </source>
</evidence>
<dbReference type="InterPro" id="IPR041872">
    <property type="entry name" value="Anticodon_Met"/>
</dbReference>
<dbReference type="Pfam" id="PF19303">
    <property type="entry name" value="Anticodon_3"/>
    <property type="match status" value="1"/>
</dbReference>
<evidence type="ECO:0000256" key="7">
    <source>
        <dbReference type="ARBA" id="ARBA00022741"/>
    </source>
</evidence>
<dbReference type="STRING" id="6182.A0A4Z2D4B6"/>
<dbReference type="PRINTS" id="PR01041">
    <property type="entry name" value="TRNASYNTHMET"/>
</dbReference>
<dbReference type="Gene3D" id="3.40.50.620">
    <property type="entry name" value="HUPs"/>
    <property type="match status" value="1"/>
</dbReference>
<evidence type="ECO:0000256" key="12">
    <source>
        <dbReference type="ARBA" id="ARBA00047364"/>
    </source>
</evidence>
<evidence type="ECO:0000313" key="16">
    <source>
        <dbReference type="EMBL" id="TNN11315.1"/>
    </source>
</evidence>
<evidence type="ECO:0000256" key="2">
    <source>
        <dbReference type="ARBA" id="ARBA00005594"/>
    </source>
</evidence>
<dbReference type="Gene3D" id="1.10.730.10">
    <property type="entry name" value="Isoleucyl-tRNA Synthetase, Domain 1"/>
    <property type="match status" value="1"/>
</dbReference>
<evidence type="ECO:0000256" key="9">
    <source>
        <dbReference type="ARBA" id="ARBA00022917"/>
    </source>
</evidence>
<keyword evidence="7 13" id="KW-0547">Nucleotide-binding</keyword>
<comment type="catalytic activity">
    <reaction evidence="12">
        <text>tRNA(Met) + L-methionine + ATP = L-methionyl-tRNA(Met) + AMP + diphosphate</text>
        <dbReference type="Rhea" id="RHEA:13481"/>
        <dbReference type="Rhea" id="RHEA-COMP:9667"/>
        <dbReference type="Rhea" id="RHEA-COMP:9698"/>
        <dbReference type="ChEBI" id="CHEBI:30616"/>
        <dbReference type="ChEBI" id="CHEBI:33019"/>
        <dbReference type="ChEBI" id="CHEBI:57844"/>
        <dbReference type="ChEBI" id="CHEBI:78442"/>
        <dbReference type="ChEBI" id="CHEBI:78530"/>
        <dbReference type="ChEBI" id="CHEBI:456215"/>
        <dbReference type="EC" id="6.1.1.10"/>
    </reaction>
</comment>
<gene>
    <name evidence="16" type="ORF">EWB00_004704</name>
</gene>
<dbReference type="SUPFAM" id="SSF57770">
    <property type="entry name" value="Methionyl-tRNA synthetase (MetRS), Zn-domain"/>
    <property type="match status" value="1"/>
</dbReference>
<evidence type="ECO:0000256" key="13">
    <source>
        <dbReference type="RuleBase" id="RU363039"/>
    </source>
</evidence>
<dbReference type="EMBL" id="SKCS01000301">
    <property type="protein sequence ID" value="TNN11315.1"/>
    <property type="molecule type" value="Genomic_DNA"/>
</dbReference>
<dbReference type="SUPFAM" id="SSF47323">
    <property type="entry name" value="Anticodon-binding domain of a subclass of class I aminoacyl-tRNA synthetases"/>
    <property type="match status" value="1"/>
</dbReference>
<dbReference type="Gene3D" id="2.20.28.20">
    <property type="entry name" value="Methionyl-tRNA synthetase, Zn-domain"/>
    <property type="match status" value="1"/>
</dbReference>
<dbReference type="NCBIfam" id="TIGR00398">
    <property type="entry name" value="metG"/>
    <property type="match status" value="1"/>
</dbReference>
<dbReference type="PANTHER" id="PTHR45765">
    <property type="entry name" value="METHIONINE--TRNA LIGASE"/>
    <property type="match status" value="1"/>
</dbReference>
<dbReference type="InterPro" id="IPR023458">
    <property type="entry name" value="Met-tRNA_ligase_1"/>
</dbReference>
<evidence type="ECO:0000313" key="17">
    <source>
        <dbReference type="Proteomes" id="UP000311919"/>
    </source>
</evidence>
<dbReference type="Pfam" id="PF09334">
    <property type="entry name" value="tRNA-synt_1g"/>
    <property type="match status" value="1"/>
</dbReference>
<dbReference type="HAMAP" id="MF_00098">
    <property type="entry name" value="Met_tRNA_synth_type1"/>
    <property type="match status" value="1"/>
</dbReference>
<organism evidence="16 17">
    <name type="scientific">Schistosoma japonicum</name>
    <name type="common">Blood fluke</name>
    <dbReference type="NCBI Taxonomy" id="6182"/>
    <lineage>
        <taxon>Eukaryota</taxon>
        <taxon>Metazoa</taxon>
        <taxon>Spiralia</taxon>
        <taxon>Lophotrochozoa</taxon>
        <taxon>Platyhelminthes</taxon>
        <taxon>Trematoda</taxon>
        <taxon>Digenea</taxon>
        <taxon>Strigeidida</taxon>
        <taxon>Schistosomatoidea</taxon>
        <taxon>Schistosomatidae</taxon>
        <taxon>Schistosoma</taxon>
    </lineage>
</organism>
<dbReference type="InterPro" id="IPR029038">
    <property type="entry name" value="MetRS_Zn"/>
</dbReference>
<evidence type="ECO:0000256" key="11">
    <source>
        <dbReference type="ARBA" id="ARBA00030904"/>
    </source>
</evidence>
<evidence type="ECO:0000256" key="6">
    <source>
        <dbReference type="ARBA" id="ARBA00022598"/>
    </source>
</evidence>
<evidence type="ECO:0000256" key="3">
    <source>
        <dbReference type="ARBA" id="ARBA00012838"/>
    </source>
</evidence>
<dbReference type="GO" id="GO:0005829">
    <property type="term" value="C:cytosol"/>
    <property type="evidence" value="ECO:0007669"/>
    <property type="project" value="TreeGrafter"/>
</dbReference>
<evidence type="ECO:0000256" key="10">
    <source>
        <dbReference type="ARBA" id="ARBA00023146"/>
    </source>
</evidence>
<sequence>MLTLSEVADPSIDITDEDRRRAEDAFLAYDEYTKRVYEKPKRPQPKHTGIRNVLITSALPYVNNVPHLGNMIGSTLSASVFALYCDLAGHNVLSICGTDEYGTATEAKAVSENMTPREICDKYFKLHCEIYKWFQIEFDYFGRTTTTKHTEIVQELFKRLWDKGFISEDSVEQLYCEKCVKFLADRFVEGVCPLCKYNDARGDQCDKCGRLMNAIELIEPRCKTCCQKPVVRSSRHLFLDLPKIEDKLNTFVEQRINDPSCFWTSNACTISNSWLRDGLKPRCITRDLHWGVPVPLEAYKEKVFYVWFDAPIGYLSITANYTKHWQQWWQPSSDDDVEIELFQFMAKDNVPFHAIIFPACLLAADAGHTLVKHLLSTEYMNYENTKFSKSRGIGVFGDDAIKSGVVSDVWRFYLLYRRPESQDSDFMWEDFMLVNNSELLNNLGNFVNRSLSFVSRFFNSMIPPITKLDPVDTEFLARINNLFATYIRNMESCHFRDAIRSVLAISRLGNGYFQTNQPWVTVKKPETKPRSGIVISVAANVACLLGAMIYPYMPTVGKNIWIDQCNLPECKLTLVQIIKNEFTVKRLLPDGHLIGKPVPLFRKIDTDEIKRLSQLYGGPCDISSTNGNTKK</sequence>
<dbReference type="CDD" id="cd00814">
    <property type="entry name" value="MetRS_core"/>
    <property type="match status" value="1"/>
</dbReference>
<dbReference type="InterPro" id="IPR001412">
    <property type="entry name" value="aa-tRNA-synth_I_CS"/>
</dbReference>
<dbReference type="PANTHER" id="PTHR45765:SF1">
    <property type="entry name" value="METHIONINE--TRNA LIGASE, CYTOPLASMIC"/>
    <property type="match status" value="1"/>
</dbReference>
<dbReference type="InterPro" id="IPR014758">
    <property type="entry name" value="Met-tRNA_synth"/>
</dbReference>
<dbReference type="AlphaFoldDB" id="A0A4Z2D4B6"/>
<evidence type="ECO:0000256" key="5">
    <source>
        <dbReference type="ARBA" id="ARBA00022490"/>
    </source>
</evidence>
<dbReference type="GO" id="GO:0005524">
    <property type="term" value="F:ATP binding"/>
    <property type="evidence" value="ECO:0007669"/>
    <property type="project" value="UniProtKB-KW"/>
</dbReference>
<dbReference type="Proteomes" id="UP000311919">
    <property type="component" value="Unassembled WGS sequence"/>
</dbReference>
<dbReference type="CDD" id="cd07957">
    <property type="entry name" value="Anticodon_Ia_Met"/>
    <property type="match status" value="1"/>
</dbReference>
<proteinExistence type="inferred from homology"/>
<comment type="subcellular location">
    <subcellularLocation>
        <location evidence="1">Cytoplasm</location>
    </subcellularLocation>
</comment>
<dbReference type="InterPro" id="IPR015413">
    <property type="entry name" value="Methionyl/Leucyl_tRNA_Synth"/>
</dbReference>
<reference evidence="16 17" key="1">
    <citation type="submission" date="2019-03" db="EMBL/GenBank/DDBJ databases">
        <title>An improved genome assembly of the fluke Schistosoma japonicum.</title>
        <authorList>
            <person name="Hu W."/>
            <person name="Luo F."/>
            <person name="Yin M."/>
            <person name="Mo X."/>
            <person name="Sun C."/>
            <person name="Wu Q."/>
            <person name="Zhu B."/>
            <person name="Xiang M."/>
            <person name="Wang J."/>
            <person name="Wang Y."/>
            <person name="Zhang T."/>
            <person name="Xu B."/>
            <person name="Zheng H."/>
            <person name="Feng Z."/>
        </authorList>
    </citation>
    <scope>NUCLEOTIDE SEQUENCE [LARGE SCALE GENOMIC DNA]</scope>
    <source>
        <strain evidence="16">HuSjv2</strain>
        <tissue evidence="16">Worms</tissue>
    </source>
</reference>
<dbReference type="EC" id="6.1.1.10" evidence="3"/>
<dbReference type="InterPro" id="IPR014729">
    <property type="entry name" value="Rossmann-like_a/b/a_fold"/>
</dbReference>
<dbReference type="GO" id="GO:0006431">
    <property type="term" value="P:methionyl-tRNA aminoacylation"/>
    <property type="evidence" value="ECO:0007669"/>
    <property type="project" value="InterPro"/>
</dbReference>
<keyword evidence="8 13" id="KW-0067">ATP-binding</keyword>